<evidence type="ECO:0000313" key="2">
    <source>
        <dbReference type="EnsemblPlants" id="TuG1812G0500004152.01.T01"/>
    </source>
</evidence>
<keyword evidence="3" id="KW-1185">Reference proteome</keyword>
<reference evidence="3" key="1">
    <citation type="journal article" date="2013" name="Nature">
        <title>Draft genome of the wheat A-genome progenitor Triticum urartu.</title>
        <authorList>
            <person name="Ling H.Q."/>
            <person name="Zhao S."/>
            <person name="Liu D."/>
            <person name="Wang J."/>
            <person name="Sun H."/>
            <person name="Zhang C."/>
            <person name="Fan H."/>
            <person name="Li D."/>
            <person name="Dong L."/>
            <person name="Tao Y."/>
            <person name="Gao C."/>
            <person name="Wu H."/>
            <person name="Li Y."/>
            <person name="Cui Y."/>
            <person name="Guo X."/>
            <person name="Zheng S."/>
            <person name="Wang B."/>
            <person name="Yu K."/>
            <person name="Liang Q."/>
            <person name="Yang W."/>
            <person name="Lou X."/>
            <person name="Chen J."/>
            <person name="Feng M."/>
            <person name="Jian J."/>
            <person name="Zhang X."/>
            <person name="Luo G."/>
            <person name="Jiang Y."/>
            <person name="Liu J."/>
            <person name="Wang Z."/>
            <person name="Sha Y."/>
            <person name="Zhang B."/>
            <person name="Wu H."/>
            <person name="Tang D."/>
            <person name="Shen Q."/>
            <person name="Xue P."/>
            <person name="Zou S."/>
            <person name="Wang X."/>
            <person name="Liu X."/>
            <person name="Wang F."/>
            <person name="Yang Y."/>
            <person name="An X."/>
            <person name="Dong Z."/>
            <person name="Zhang K."/>
            <person name="Zhang X."/>
            <person name="Luo M.C."/>
            <person name="Dvorak J."/>
            <person name="Tong Y."/>
            <person name="Wang J."/>
            <person name="Yang H."/>
            <person name="Li Z."/>
            <person name="Wang D."/>
            <person name="Zhang A."/>
            <person name="Wang J."/>
        </authorList>
    </citation>
    <scope>NUCLEOTIDE SEQUENCE</scope>
    <source>
        <strain evidence="3">cv. G1812</strain>
    </source>
</reference>
<feature type="region of interest" description="Disordered" evidence="1">
    <location>
        <begin position="131"/>
        <end position="201"/>
    </location>
</feature>
<organism evidence="2 3">
    <name type="scientific">Triticum urartu</name>
    <name type="common">Red wild einkorn</name>
    <name type="synonym">Crithodium urartu</name>
    <dbReference type="NCBI Taxonomy" id="4572"/>
    <lineage>
        <taxon>Eukaryota</taxon>
        <taxon>Viridiplantae</taxon>
        <taxon>Streptophyta</taxon>
        <taxon>Embryophyta</taxon>
        <taxon>Tracheophyta</taxon>
        <taxon>Spermatophyta</taxon>
        <taxon>Magnoliopsida</taxon>
        <taxon>Liliopsida</taxon>
        <taxon>Poales</taxon>
        <taxon>Poaceae</taxon>
        <taxon>BOP clade</taxon>
        <taxon>Pooideae</taxon>
        <taxon>Triticodae</taxon>
        <taxon>Triticeae</taxon>
        <taxon>Triticinae</taxon>
        <taxon>Triticum</taxon>
    </lineage>
</organism>
<proteinExistence type="predicted"/>
<accession>A0A8R7QJQ2</accession>
<feature type="region of interest" description="Disordered" evidence="1">
    <location>
        <begin position="1"/>
        <end position="105"/>
    </location>
</feature>
<sequence length="249" mass="25694">LSLSLSRPPNASVEQSSLADKESSGSAHKLQPNSDSSAQTNHQCLGLLPPCPCRGRAGATAAARRRRRRRRSSEPRRASGGLSCRRSAAAADPEGAGGRCGDGDVGGGGPCQGGGGGRRGGGGRVQVAVRPERGDQGREGAAQGVPEGGAGGGADAPGVAGGGRRRRRLGQLPQGRRLRQDVHPGVPRRLERPARRRQRGVVCGAGEGHQIAGGVLLQGRALRLASGRCQKQDPRRPQRRRGLPLGLFA</sequence>
<feature type="compositionally biased region" description="Gly residues" evidence="1">
    <location>
        <begin position="146"/>
        <end position="162"/>
    </location>
</feature>
<dbReference type="AlphaFoldDB" id="A0A8R7QJQ2"/>
<evidence type="ECO:0000256" key="1">
    <source>
        <dbReference type="SAM" id="MobiDB-lite"/>
    </source>
</evidence>
<evidence type="ECO:0000313" key="3">
    <source>
        <dbReference type="Proteomes" id="UP000015106"/>
    </source>
</evidence>
<feature type="compositionally biased region" description="Polar residues" evidence="1">
    <location>
        <begin position="1"/>
        <end position="18"/>
    </location>
</feature>
<dbReference type="EnsemblPlants" id="TuG1812G0500004152.01.T01">
    <property type="protein sequence ID" value="TuG1812G0500004152.01.T01"/>
    <property type="gene ID" value="TuG1812G0500004152.01"/>
</dbReference>
<protein>
    <submittedName>
        <fullName evidence="2">Uncharacterized protein</fullName>
    </submittedName>
</protein>
<dbReference type="Proteomes" id="UP000015106">
    <property type="component" value="Chromosome 5"/>
</dbReference>
<feature type="region of interest" description="Disordered" evidence="1">
    <location>
        <begin position="227"/>
        <end position="249"/>
    </location>
</feature>
<reference evidence="2" key="2">
    <citation type="submission" date="2018-03" db="EMBL/GenBank/DDBJ databases">
        <title>The Triticum urartu genome reveals the dynamic nature of wheat genome evolution.</title>
        <authorList>
            <person name="Ling H."/>
            <person name="Ma B."/>
            <person name="Shi X."/>
            <person name="Liu H."/>
            <person name="Dong L."/>
            <person name="Sun H."/>
            <person name="Cao Y."/>
            <person name="Gao Q."/>
            <person name="Zheng S."/>
            <person name="Li Y."/>
            <person name="Yu Y."/>
            <person name="Du H."/>
            <person name="Qi M."/>
            <person name="Li Y."/>
            <person name="Yu H."/>
            <person name="Cui Y."/>
            <person name="Wang N."/>
            <person name="Chen C."/>
            <person name="Wu H."/>
            <person name="Zhao Y."/>
            <person name="Zhang J."/>
            <person name="Li Y."/>
            <person name="Zhou W."/>
            <person name="Zhang B."/>
            <person name="Hu W."/>
            <person name="Eijk M."/>
            <person name="Tang J."/>
            <person name="Witsenboer H."/>
            <person name="Zhao S."/>
            <person name="Li Z."/>
            <person name="Zhang A."/>
            <person name="Wang D."/>
            <person name="Liang C."/>
        </authorList>
    </citation>
    <scope>NUCLEOTIDE SEQUENCE [LARGE SCALE GENOMIC DNA]</scope>
    <source>
        <strain evidence="2">cv. G1812</strain>
    </source>
</reference>
<dbReference type="Gramene" id="TuG1812G0500004152.01.T01">
    <property type="protein sequence ID" value="TuG1812G0500004152.01.T01"/>
    <property type="gene ID" value="TuG1812G0500004152.01"/>
</dbReference>
<reference evidence="2" key="3">
    <citation type="submission" date="2022-06" db="UniProtKB">
        <authorList>
            <consortium name="EnsemblPlants"/>
        </authorList>
    </citation>
    <scope>IDENTIFICATION</scope>
</reference>
<name>A0A8R7QJQ2_TRIUA</name>
<gene>
    <name evidence="2" type="primary">LOC125510594</name>
</gene>
<feature type="compositionally biased region" description="Basic and acidic residues" evidence="1">
    <location>
        <begin position="178"/>
        <end position="193"/>
    </location>
</feature>
<feature type="compositionally biased region" description="Gly residues" evidence="1">
    <location>
        <begin position="95"/>
        <end position="105"/>
    </location>
</feature>
<feature type="compositionally biased region" description="Polar residues" evidence="1">
    <location>
        <begin position="31"/>
        <end position="43"/>
    </location>
</feature>